<keyword evidence="1" id="KW-1133">Transmembrane helix</keyword>
<evidence type="ECO:0000313" key="3">
    <source>
        <dbReference type="Proteomes" id="UP000252415"/>
    </source>
</evidence>
<proteinExistence type="predicted"/>
<keyword evidence="1" id="KW-0472">Membrane</keyword>
<dbReference type="AlphaFoldDB" id="A0A368VXF7"/>
<feature type="transmembrane region" description="Helical" evidence="1">
    <location>
        <begin position="58"/>
        <end position="82"/>
    </location>
</feature>
<dbReference type="InterPro" id="IPR048147">
    <property type="entry name" value="CBO0543-like"/>
</dbReference>
<accession>A0A368VXF7</accession>
<gene>
    <name evidence="2" type="ORF">DFP97_109247</name>
</gene>
<feature type="transmembrane region" description="Helical" evidence="1">
    <location>
        <begin position="120"/>
        <end position="139"/>
    </location>
</feature>
<keyword evidence="1" id="KW-0812">Transmembrane</keyword>
<evidence type="ECO:0000256" key="1">
    <source>
        <dbReference type="SAM" id="Phobius"/>
    </source>
</evidence>
<sequence>MVAIIYSILWILVAVKLADRKWQRYYPTMLFAAIGNLLYELICYEYQLWQMEPNGLPLALIPMLLLIMIGMPILTWVYLSWYPTGRGLLARAGYILLFTAIFVLLEYISVKCGSITYHNGWNLLWSLFFDIVMFIILRIHYRKPLIALILSLFYIGFLIIWFDVPFEKMK</sequence>
<evidence type="ECO:0000313" key="2">
    <source>
        <dbReference type="EMBL" id="RCW46596.1"/>
    </source>
</evidence>
<feature type="transmembrane region" description="Helical" evidence="1">
    <location>
        <begin position="28"/>
        <end position="46"/>
    </location>
</feature>
<dbReference type="EMBL" id="QPJD01000009">
    <property type="protein sequence ID" value="RCW46596.1"/>
    <property type="molecule type" value="Genomic_DNA"/>
</dbReference>
<feature type="transmembrane region" description="Helical" evidence="1">
    <location>
        <begin position="145"/>
        <end position="164"/>
    </location>
</feature>
<comment type="caution">
    <text evidence="2">The sequence shown here is derived from an EMBL/GenBank/DDBJ whole genome shotgun (WGS) entry which is preliminary data.</text>
</comment>
<dbReference type="OrthoDB" id="2628935at2"/>
<reference evidence="2 3" key="1">
    <citation type="submission" date="2018-07" db="EMBL/GenBank/DDBJ databases">
        <title>Genomic Encyclopedia of Type Strains, Phase III (KMG-III): the genomes of soil and plant-associated and newly described type strains.</title>
        <authorList>
            <person name="Whitman W."/>
        </authorList>
    </citation>
    <scope>NUCLEOTIDE SEQUENCE [LARGE SCALE GENOMIC DNA]</scope>
    <source>
        <strain evidence="2 3">CECT 7506</strain>
    </source>
</reference>
<organism evidence="2 3">
    <name type="scientific">Paenibacillus prosopidis</name>
    <dbReference type="NCBI Taxonomy" id="630520"/>
    <lineage>
        <taxon>Bacteria</taxon>
        <taxon>Bacillati</taxon>
        <taxon>Bacillota</taxon>
        <taxon>Bacilli</taxon>
        <taxon>Bacillales</taxon>
        <taxon>Paenibacillaceae</taxon>
        <taxon>Paenibacillus</taxon>
    </lineage>
</organism>
<name>A0A368VXF7_9BACL</name>
<dbReference type="RefSeq" id="WP_114381226.1">
    <property type="nucleotide sequence ID" value="NZ_QPJD01000009.1"/>
</dbReference>
<dbReference type="NCBIfam" id="NF041644">
    <property type="entry name" value="CBO0543_fam"/>
    <property type="match status" value="1"/>
</dbReference>
<feature type="transmembrane region" description="Helical" evidence="1">
    <location>
        <begin position="88"/>
        <end position="108"/>
    </location>
</feature>
<protein>
    <submittedName>
        <fullName evidence="2">Uncharacterized protein</fullName>
    </submittedName>
</protein>
<keyword evidence="3" id="KW-1185">Reference proteome</keyword>
<dbReference type="Proteomes" id="UP000252415">
    <property type="component" value="Unassembled WGS sequence"/>
</dbReference>